<dbReference type="SUPFAM" id="SSF82615">
    <property type="entry name" value="Polo-box domain"/>
    <property type="match status" value="2"/>
</dbReference>
<dbReference type="Bgee" id="108712438">
    <property type="expression patterns" value="Expressed in heart and 6 other cell types or tissues"/>
</dbReference>
<dbReference type="CTD" id="108712438"/>
<dbReference type="InterPro" id="IPR036947">
    <property type="entry name" value="POLO_box_dom_sf"/>
</dbReference>
<dbReference type="SUPFAM" id="SSF56112">
    <property type="entry name" value="Protein kinase-like (PK-like)"/>
    <property type="match status" value="1"/>
</dbReference>
<feature type="domain" description="Protein kinase" evidence="12">
    <location>
        <begin position="27"/>
        <end position="279"/>
    </location>
</feature>
<reference evidence="15" key="1">
    <citation type="submission" date="2025-08" db="UniProtKB">
        <authorList>
            <consortium name="RefSeq"/>
        </authorList>
    </citation>
    <scope>IDENTIFICATION</scope>
    <source>
        <strain evidence="15">J_2021</strain>
        <tissue evidence="15">Erythrocytes</tissue>
    </source>
</reference>
<feature type="binding site" evidence="10">
    <location>
        <position position="56"/>
    </location>
    <ligand>
        <name>ATP</name>
        <dbReference type="ChEBI" id="CHEBI:30616"/>
    </ligand>
</feature>
<dbReference type="PROSITE" id="PS50078">
    <property type="entry name" value="POLO_BOX"/>
    <property type="match status" value="2"/>
</dbReference>
<dbReference type="PANTHER" id="PTHR24345">
    <property type="entry name" value="SERINE/THREONINE-PROTEIN KINASE PLK"/>
    <property type="match status" value="1"/>
</dbReference>
<dbReference type="Gene3D" id="3.30.1120.30">
    <property type="entry name" value="POLO box domain"/>
    <property type="match status" value="2"/>
</dbReference>
<dbReference type="GO" id="GO:0005524">
    <property type="term" value="F:ATP binding"/>
    <property type="evidence" value="ECO:0007669"/>
    <property type="project" value="UniProtKB-UniRule"/>
</dbReference>
<evidence type="ECO:0000256" key="8">
    <source>
        <dbReference type="ARBA" id="ARBA00047802"/>
    </source>
</evidence>
<dbReference type="PaxDb" id="8355-A0A1L8HWF9"/>
<evidence type="ECO:0000256" key="1">
    <source>
        <dbReference type="ARBA" id="ARBA00004300"/>
    </source>
</evidence>
<dbReference type="GO" id="GO:0005634">
    <property type="term" value="C:nucleus"/>
    <property type="evidence" value="ECO:0000318"/>
    <property type="project" value="GO_Central"/>
</dbReference>
<dbReference type="CDD" id="cd13118">
    <property type="entry name" value="POLO_box_1"/>
    <property type="match status" value="1"/>
</dbReference>
<dbReference type="InterPro" id="IPR017441">
    <property type="entry name" value="Protein_kinase_ATP_BS"/>
</dbReference>
<evidence type="ECO:0000256" key="11">
    <source>
        <dbReference type="RuleBase" id="RU361162"/>
    </source>
</evidence>
<dbReference type="GO" id="GO:0005813">
    <property type="term" value="C:centrosome"/>
    <property type="evidence" value="ECO:0000318"/>
    <property type="project" value="GO_Central"/>
</dbReference>
<name>A0A1L8HWF9_XENLA</name>
<dbReference type="PROSITE" id="PS00107">
    <property type="entry name" value="PROTEIN_KINASE_ATP"/>
    <property type="match status" value="1"/>
</dbReference>
<evidence type="ECO:0000256" key="10">
    <source>
        <dbReference type="PROSITE-ProRule" id="PRU10141"/>
    </source>
</evidence>
<dbReference type="CDD" id="cd13117">
    <property type="entry name" value="POLO_box_2"/>
    <property type="match status" value="1"/>
</dbReference>
<evidence type="ECO:0000256" key="9">
    <source>
        <dbReference type="ARBA" id="ARBA00048347"/>
    </source>
</evidence>
<keyword evidence="7 10" id="KW-0067">ATP-binding</keyword>
<dbReference type="InterPro" id="IPR033695">
    <property type="entry name" value="POLO_box_2"/>
</dbReference>
<keyword evidence="2 11" id="KW-0723">Serine/threonine-protein kinase</keyword>
<dbReference type="FunFam" id="3.30.200.20:FF:000042">
    <property type="entry name" value="Aurora kinase A"/>
    <property type="match status" value="1"/>
</dbReference>
<dbReference type="PROSITE" id="PS50011">
    <property type="entry name" value="PROTEIN_KINASE_DOM"/>
    <property type="match status" value="1"/>
</dbReference>
<comment type="catalytic activity">
    <reaction evidence="8 11">
        <text>L-threonyl-[protein] + ATP = O-phospho-L-threonyl-[protein] + ADP + H(+)</text>
        <dbReference type="Rhea" id="RHEA:46608"/>
        <dbReference type="Rhea" id="RHEA-COMP:11060"/>
        <dbReference type="Rhea" id="RHEA-COMP:11605"/>
        <dbReference type="ChEBI" id="CHEBI:15378"/>
        <dbReference type="ChEBI" id="CHEBI:30013"/>
        <dbReference type="ChEBI" id="CHEBI:30616"/>
        <dbReference type="ChEBI" id="CHEBI:61977"/>
        <dbReference type="ChEBI" id="CHEBI:456216"/>
        <dbReference type="EC" id="2.7.11.21"/>
    </reaction>
</comment>
<dbReference type="STRING" id="8355.A0A1L8HWF9"/>
<dbReference type="GO" id="GO:0004674">
    <property type="term" value="F:protein serine/threonine kinase activity"/>
    <property type="evidence" value="ECO:0007669"/>
    <property type="project" value="UniProtKB-KW"/>
</dbReference>
<evidence type="ECO:0000256" key="7">
    <source>
        <dbReference type="ARBA" id="ARBA00022840"/>
    </source>
</evidence>
<comment type="similarity">
    <text evidence="11">Belongs to the protein kinase superfamily. Ser/Thr protein kinase family. CDC5/Polo subfamily.</text>
</comment>
<dbReference type="InterPro" id="IPR000719">
    <property type="entry name" value="Prot_kinase_dom"/>
</dbReference>
<dbReference type="InterPro" id="IPR033701">
    <property type="entry name" value="POLO_box_1"/>
</dbReference>
<evidence type="ECO:0000313" key="15">
    <source>
        <dbReference type="RefSeq" id="XP_018110143.1"/>
    </source>
</evidence>
<proteinExistence type="inferred from homology"/>
<evidence type="ECO:0000256" key="5">
    <source>
        <dbReference type="ARBA" id="ARBA00022741"/>
    </source>
</evidence>
<evidence type="ECO:0000256" key="3">
    <source>
        <dbReference type="ARBA" id="ARBA00022679"/>
    </source>
</evidence>
<evidence type="ECO:0000256" key="4">
    <source>
        <dbReference type="ARBA" id="ARBA00022737"/>
    </source>
</evidence>
<comment type="subcellular location">
    <subcellularLocation>
        <location evidence="1">Cytoplasm</location>
        <location evidence="1">Cytoskeleton</location>
        <location evidence="1">Microtubule organizing center</location>
        <location evidence="1">Centrosome</location>
    </subcellularLocation>
</comment>
<dbReference type="GO" id="GO:2000045">
    <property type="term" value="P:regulation of G1/S transition of mitotic cell cycle"/>
    <property type="evidence" value="ECO:0000318"/>
    <property type="project" value="GO_Central"/>
</dbReference>
<keyword evidence="5 10" id="KW-0547">Nucleotide-binding</keyword>
<dbReference type="FunFam" id="1.10.510.10:FF:002809">
    <property type="entry name" value="Serine/threonine-protein kinase PLK"/>
    <property type="match status" value="1"/>
</dbReference>
<dbReference type="KEGG" id="xla:108712438"/>
<organism evidence="14 15">
    <name type="scientific">Xenopus laevis</name>
    <name type="common">African clawed frog</name>
    <dbReference type="NCBI Taxonomy" id="8355"/>
    <lineage>
        <taxon>Eukaryota</taxon>
        <taxon>Metazoa</taxon>
        <taxon>Chordata</taxon>
        <taxon>Craniata</taxon>
        <taxon>Vertebrata</taxon>
        <taxon>Euteleostomi</taxon>
        <taxon>Amphibia</taxon>
        <taxon>Batrachia</taxon>
        <taxon>Anura</taxon>
        <taxon>Pipoidea</taxon>
        <taxon>Pipidae</taxon>
        <taxon>Xenopodinae</taxon>
        <taxon>Xenopus</taxon>
        <taxon>Xenopus</taxon>
    </lineage>
</organism>
<dbReference type="GO" id="GO:0000776">
    <property type="term" value="C:kinetochore"/>
    <property type="evidence" value="ECO:0000318"/>
    <property type="project" value="GO_Central"/>
</dbReference>
<keyword evidence="14" id="KW-1185">Reference proteome</keyword>
<evidence type="ECO:0000256" key="6">
    <source>
        <dbReference type="ARBA" id="ARBA00022777"/>
    </source>
</evidence>
<dbReference type="OrthoDB" id="408964at2759"/>
<keyword evidence="3 11" id="KW-0808">Transferase</keyword>
<keyword evidence="6 11" id="KW-0418">Kinase</keyword>
<dbReference type="Pfam" id="PF00069">
    <property type="entry name" value="Pkinase"/>
    <property type="match status" value="1"/>
</dbReference>
<dbReference type="Proteomes" id="UP000186698">
    <property type="component" value="Chromosome 1L"/>
</dbReference>
<dbReference type="GO" id="GO:0006974">
    <property type="term" value="P:DNA damage response"/>
    <property type="evidence" value="ECO:0000318"/>
    <property type="project" value="GO_Central"/>
</dbReference>
<dbReference type="PROSITE" id="PS00108">
    <property type="entry name" value="PROTEIN_KINASE_ST"/>
    <property type="match status" value="1"/>
</dbReference>
<dbReference type="GO" id="GO:0007052">
    <property type="term" value="P:mitotic spindle organization"/>
    <property type="evidence" value="ECO:0000318"/>
    <property type="project" value="GO_Central"/>
</dbReference>
<evidence type="ECO:0000256" key="2">
    <source>
        <dbReference type="ARBA" id="ARBA00022527"/>
    </source>
</evidence>
<dbReference type="RefSeq" id="XP_018110143.1">
    <property type="nucleotide sequence ID" value="XM_018254654.2"/>
</dbReference>
<feature type="domain" description="POLO box" evidence="13">
    <location>
        <begin position="426"/>
        <end position="504"/>
    </location>
</feature>
<protein>
    <recommendedName>
        <fullName evidence="11">Serine/threonine-protein kinase PLK</fullName>
        <ecNumber evidence="11">2.7.11.21</ecNumber>
    </recommendedName>
    <alternativeName>
        <fullName evidence="11">Polo-like kinase</fullName>
    </alternativeName>
</protein>
<keyword evidence="4" id="KW-0677">Repeat</keyword>
<dbReference type="EC" id="2.7.11.21" evidence="11"/>
<evidence type="ECO:0000259" key="13">
    <source>
        <dbReference type="PROSITE" id="PS50078"/>
    </source>
</evidence>
<dbReference type="Pfam" id="PF00659">
    <property type="entry name" value="POLO_box"/>
    <property type="match status" value="2"/>
</dbReference>
<evidence type="ECO:0000313" key="14">
    <source>
        <dbReference type="Proteomes" id="UP000186698"/>
    </source>
</evidence>
<dbReference type="InterPro" id="IPR011009">
    <property type="entry name" value="Kinase-like_dom_sf"/>
</dbReference>
<sequence>MESTGSQYRDGQSLSFYIQDPKSGRMYRRGKLLGKGAFGRCYKFTDVSSRQVFAVKMISHARKIHKCHRGEAKNEIELHCDLKHRNIVRFYHHFEDQKYMYMVLEYCRHKSLAHILRVRKLLTEPEVRYYMKQILQGLLCLHQQGIIHRDLKLSNFFIAKNMTVKIGDLGLATTVEQCETLPGVICGTPNYLSPEVLAKSGHSFKSDIWALGCIMYTMLTGYSPFRARSQKEMYYFIREGFFPVPAFISLNARRLIISLLASCPDGRPSLEEIFDNDFLTKGFTPERLSSTMCHTAPNFTFTNHLTRLFRKAANVLYRGVFQKPFCTDCSVHGDEGNSIIMPINTPTPLGTNKGEEPEDSFRSCSESLIVLMKGSMSPRRMSPSSQTDMTDERVVEDMTVLLQKCLQNIVPGLLDPNYQVACPILWVTKWVDYSNKYGFGYQLSDDCVGVLFNDGSHIIFNPHLRKVCYSTSSSEHVTFPEWSPPCRMDIKMRILQFFCEYMQEKIMEGGDVRAEPTLTVRTLCLLHFLKTDQALLMIFSNGTLQVNFYLDHTKIILSRTEQNYLLTFIDQERQSCTVPLQFLKNGCPTLIAQRMQYGLELLQNLQRT</sequence>
<dbReference type="SMART" id="SM00220">
    <property type="entry name" value="S_TKc"/>
    <property type="match status" value="1"/>
</dbReference>
<dbReference type="GO" id="GO:0005737">
    <property type="term" value="C:cytoplasm"/>
    <property type="evidence" value="ECO:0000318"/>
    <property type="project" value="GO_Central"/>
</dbReference>
<dbReference type="InterPro" id="IPR008271">
    <property type="entry name" value="Ser/Thr_kinase_AS"/>
</dbReference>
<gene>
    <name evidence="15" type="primary">LOC108712438</name>
</gene>
<dbReference type="OMA" id="GCIMYMV"/>
<dbReference type="InterPro" id="IPR000959">
    <property type="entry name" value="POLO_box_dom"/>
</dbReference>
<dbReference type="PANTHER" id="PTHR24345:SF43">
    <property type="entry name" value="INACTIVE SERINE_THREONINE-PROTEIN KINASE PLK5"/>
    <property type="match status" value="1"/>
</dbReference>
<dbReference type="AlphaFoldDB" id="A0A1L8HWF9"/>
<dbReference type="GO" id="GO:0000922">
    <property type="term" value="C:spindle pole"/>
    <property type="evidence" value="ECO:0000318"/>
    <property type="project" value="GO_Central"/>
</dbReference>
<dbReference type="Gene3D" id="1.10.510.10">
    <property type="entry name" value="Transferase(Phosphotransferase) domain 1"/>
    <property type="match status" value="1"/>
</dbReference>
<dbReference type="GeneID" id="108712438"/>
<comment type="catalytic activity">
    <reaction evidence="9">
        <text>L-seryl-[protein] + ATP = O-phospho-L-seryl-[protein] + ADP + H(+)</text>
        <dbReference type="Rhea" id="RHEA:17989"/>
        <dbReference type="Rhea" id="RHEA-COMP:9863"/>
        <dbReference type="Rhea" id="RHEA-COMP:11604"/>
        <dbReference type="ChEBI" id="CHEBI:15378"/>
        <dbReference type="ChEBI" id="CHEBI:29999"/>
        <dbReference type="ChEBI" id="CHEBI:30616"/>
        <dbReference type="ChEBI" id="CHEBI:83421"/>
        <dbReference type="ChEBI" id="CHEBI:456216"/>
        <dbReference type="EC" id="2.7.11.21"/>
    </reaction>
</comment>
<evidence type="ECO:0000259" key="12">
    <source>
        <dbReference type="PROSITE" id="PS50011"/>
    </source>
</evidence>
<feature type="domain" description="POLO box" evidence="13">
    <location>
        <begin position="522"/>
        <end position="607"/>
    </location>
</feature>
<accession>A0A1L8HWF9</accession>